<name>A0A561CUE7_9BACI</name>
<proteinExistence type="predicted"/>
<accession>A0A561CUE7</accession>
<reference evidence="1 2" key="1">
    <citation type="submission" date="2019-06" db="EMBL/GenBank/DDBJ databases">
        <title>Sorghum-associated microbial communities from plants grown in Nebraska, USA.</title>
        <authorList>
            <person name="Schachtman D."/>
        </authorList>
    </citation>
    <scope>NUCLEOTIDE SEQUENCE [LARGE SCALE GENOMIC DNA]</scope>
    <source>
        <strain evidence="1 2">2482</strain>
    </source>
</reference>
<protein>
    <submittedName>
        <fullName evidence="1">Uncharacterized protein</fullName>
    </submittedName>
</protein>
<comment type="caution">
    <text evidence="1">The sequence shown here is derived from an EMBL/GenBank/DDBJ whole genome shotgun (WGS) entry which is preliminary data.</text>
</comment>
<sequence length="105" mass="12162">MSMTSETYIDFCFVRPESGGFAAEIDELLKQTFAKKRLNWFLEEKISEGIEIVVAEIKGMSNWQSEEETIQFIEEHAGEAFWEYLQGYKMFIYPVLKGCNSCGTH</sequence>
<keyword evidence="2" id="KW-1185">Reference proteome</keyword>
<evidence type="ECO:0000313" key="2">
    <source>
        <dbReference type="Proteomes" id="UP000319671"/>
    </source>
</evidence>
<dbReference type="AlphaFoldDB" id="A0A561CUE7"/>
<dbReference type="Proteomes" id="UP000319671">
    <property type="component" value="Unassembled WGS sequence"/>
</dbReference>
<organism evidence="1 2">
    <name type="scientific">Neobacillus bataviensis</name>
    <dbReference type="NCBI Taxonomy" id="220685"/>
    <lineage>
        <taxon>Bacteria</taxon>
        <taxon>Bacillati</taxon>
        <taxon>Bacillota</taxon>
        <taxon>Bacilli</taxon>
        <taxon>Bacillales</taxon>
        <taxon>Bacillaceae</taxon>
        <taxon>Neobacillus</taxon>
    </lineage>
</organism>
<gene>
    <name evidence="1" type="ORF">FB550_11310</name>
</gene>
<evidence type="ECO:0000313" key="1">
    <source>
        <dbReference type="EMBL" id="TWD94478.1"/>
    </source>
</evidence>
<dbReference type="EMBL" id="VIVN01000013">
    <property type="protein sequence ID" value="TWD94478.1"/>
    <property type="molecule type" value="Genomic_DNA"/>
</dbReference>